<proteinExistence type="predicted"/>
<dbReference type="AlphaFoldDB" id="A0A0E9PRX0"/>
<organism evidence="1">
    <name type="scientific">Anguilla anguilla</name>
    <name type="common">European freshwater eel</name>
    <name type="synonym">Muraena anguilla</name>
    <dbReference type="NCBI Taxonomy" id="7936"/>
    <lineage>
        <taxon>Eukaryota</taxon>
        <taxon>Metazoa</taxon>
        <taxon>Chordata</taxon>
        <taxon>Craniata</taxon>
        <taxon>Vertebrata</taxon>
        <taxon>Euteleostomi</taxon>
        <taxon>Actinopterygii</taxon>
        <taxon>Neopterygii</taxon>
        <taxon>Teleostei</taxon>
        <taxon>Anguilliformes</taxon>
        <taxon>Anguillidae</taxon>
        <taxon>Anguilla</taxon>
    </lineage>
</organism>
<evidence type="ECO:0000313" key="1">
    <source>
        <dbReference type="EMBL" id="JAH07042.1"/>
    </source>
</evidence>
<sequence length="33" mass="3590">MTPCGIPPIIPSIHNIVNTAVLRMKRCSVRKSG</sequence>
<reference evidence="1" key="1">
    <citation type="submission" date="2014-11" db="EMBL/GenBank/DDBJ databases">
        <authorList>
            <person name="Amaro Gonzalez C."/>
        </authorList>
    </citation>
    <scope>NUCLEOTIDE SEQUENCE</scope>
</reference>
<reference evidence="1" key="2">
    <citation type="journal article" date="2015" name="Fish Shellfish Immunol.">
        <title>Early steps in the European eel (Anguilla anguilla)-Vibrio vulnificus interaction in the gills: Role of the RtxA13 toxin.</title>
        <authorList>
            <person name="Callol A."/>
            <person name="Pajuelo D."/>
            <person name="Ebbesson L."/>
            <person name="Teles M."/>
            <person name="MacKenzie S."/>
            <person name="Amaro C."/>
        </authorList>
    </citation>
    <scope>NUCLEOTIDE SEQUENCE</scope>
</reference>
<accession>A0A0E9PRX0</accession>
<dbReference type="EMBL" id="GBXM01101535">
    <property type="protein sequence ID" value="JAH07042.1"/>
    <property type="molecule type" value="Transcribed_RNA"/>
</dbReference>
<name>A0A0E9PRX0_ANGAN</name>
<protein>
    <submittedName>
        <fullName evidence="1">Uncharacterized protein</fullName>
    </submittedName>
</protein>